<comment type="caution">
    <text evidence="9">The sequence shown here is derived from an EMBL/GenBank/DDBJ whole genome shotgun (WGS) entry which is preliminary data.</text>
</comment>
<evidence type="ECO:0000313" key="11">
    <source>
        <dbReference type="Proteomes" id="UP000434604"/>
    </source>
</evidence>
<feature type="modified residue" description="3-oxoalanine (Ser)" evidence="7">
    <location>
        <position position="82"/>
    </location>
</feature>
<dbReference type="PANTHER" id="PTHR42693">
    <property type="entry name" value="ARYLSULFATASE FAMILY MEMBER"/>
    <property type="match status" value="1"/>
</dbReference>
<accession>A0A7J5Q091</accession>
<sequence length="525" mass="59989">MMKLNKSLLFACVWAVSFVSQMYAKKGKKPNVLVIYTDDHRYTGVHALGGQVVRTPYMDQLANDGIAFTNTFLMGAFTGATSVASRAMLMTGRNLFQQDGVGHTIQKENTTLGEAFRQAGYYAYHVGKWHQDFASLARSFDGGGKVSGKPAYLTDQYRMPYSDWNPEGIYKPENSYLLEYDKEGKVIRRPFSKTDKRGPVGTENTGPHVSEVLADDAVEFIGKYDKKQPFFMYLAFPCPHDPRQAPQKYKDMYPEEQIQLLPSYMPQHPFDNGHYVLRDEMLGEWPRTEEIARKHLSDYYAIITHLDDQIGRVIKELKRSGEYENTVILFAGDSGLAVGNHGLLGKQNLYDEDGIHVPFIISGGLIKEEDKGRREDAFCYIHDIMPTACDLANIPVPASVTGKSLLPVIEREKEQIRDYTYHAYLQYQRAYRKGDYKLIEYVRAPEIDVKGNKTIRGSYVTQLFNVTKDPWEVFNLAYFPEYKELLGTMQAEMKSKAMELGDTADGKRVKIDFWEYYKKSGEDKK</sequence>
<dbReference type="PANTHER" id="PTHR42693:SF42">
    <property type="entry name" value="ARYLSULFATASE G"/>
    <property type="match status" value="1"/>
</dbReference>
<organism evidence="9 11">
    <name type="scientific">Bacteroides xylanisolvens</name>
    <dbReference type="NCBI Taxonomy" id="371601"/>
    <lineage>
        <taxon>Bacteria</taxon>
        <taxon>Pseudomonadati</taxon>
        <taxon>Bacteroidota</taxon>
        <taxon>Bacteroidia</taxon>
        <taxon>Bacteroidales</taxon>
        <taxon>Bacteroidaceae</taxon>
        <taxon>Bacteroides</taxon>
    </lineage>
</organism>
<proteinExistence type="inferred from homology"/>
<dbReference type="Proteomes" id="UP001198461">
    <property type="component" value="Unassembled WGS sequence"/>
</dbReference>
<dbReference type="Proteomes" id="UP000434604">
    <property type="component" value="Unassembled WGS sequence"/>
</dbReference>
<gene>
    <name evidence="9" type="ORF">GA398_05870</name>
    <name evidence="10" type="ORF">LD004_05660</name>
</gene>
<reference evidence="10" key="2">
    <citation type="submission" date="2023-08" db="EMBL/GenBank/DDBJ databases">
        <title>Mucin Metabolism Genes Underlie the Key Renovations of Bacteroides xylanisolvens Genomes in Captive Great Apes.</title>
        <authorList>
            <person name="Nishida A.H."/>
        </authorList>
    </citation>
    <scope>NUCLEOTIDE SEQUENCE</scope>
    <source>
        <strain evidence="10">P13.H9</strain>
    </source>
</reference>
<evidence type="ECO:0000256" key="7">
    <source>
        <dbReference type="PIRSR" id="PIRSR600917-52"/>
    </source>
</evidence>
<keyword evidence="5 9" id="KW-0378">Hydrolase</keyword>
<evidence type="ECO:0000256" key="1">
    <source>
        <dbReference type="ARBA" id="ARBA00001913"/>
    </source>
</evidence>
<feature type="domain" description="Sulfatase N-terminal" evidence="8">
    <location>
        <begin position="30"/>
        <end position="394"/>
    </location>
</feature>
<keyword evidence="6" id="KW-0106">Calcium</keyword>
<dbReference type="GO" id="GO:0016740">
    <property type="term" value="F:transferase activity"/>
    <property type="evidence" value="ECO:0007669"/>
    <property type="project" value="UniProtKB-KW"/>
</dbReference>
<keyword evidence="4" id="KW-0732">Signal</keyword>
<protein>
    <submittedName>
        <fullName evidence="9">Sulfatase-like hydrolase/transferase</fullName>
    </submittedName>
</protein>
<dbReference type="EMBL" id="WDED01000006">
    <property type="protein sequence ID" value="KAB6149036.1"/>
    <property type="molecule type" value="Genomic_DNA"/>
</dbReference>
<dbReference type="InterPro" id="IPR000917">
    <property type="entry name" value="Sulfatase_N"/>
</dbReference>
<evidence type="ECO:0000256" key="5">
    <source>
        <dbReference type="ARBA" id="ARBA00022801"/>
    </source>
</evidence>
<comment type="cofactor">
    <cofactor evidence="1">
        <name>Ca(2+)</name>
        <dbReference type="ChEBI" id="CHEBI:29108"/>
    </cofactor>
</comment>
<evidence type="ECO:0000313" key="10">
    <source>
        <dbReference type="EMBL" id="MCA4703099.1"/>
    </source>
</evidence>
<evidence type="ECO:0000256" key="6">
    <source>
        <dbReference type="ARBA" id="ARBA00022837"/>
    </source>
</evidence>
<dbReference type="GO" id="GO:0046872">
    <property type="term" value="F:metal ion binding"/>
    <property type="evidence" value="ECO:0007669"/>
    <property type="project" value="UniProtKB-KW"/>
</dbReference>
<evidence type="ECO:0000259" key="8">
    <source>
        <dbReference type="Pfam" id="PF00884"/>
    </source>
</evidence>
<evidence type="ECO:0000313" key="9">
    <source>
        <dbReference type="EMBL" id="KAB6149036.1"/>
    </source>
</evidence>
<dbReference type="RefSeq" id="WP_151934344.1">
    <property type="nucleotide sequence ID" value="NZ_JAIWXB010000011.1"/>
</dbReference>
<dbReference type="SUPFAM" id="SSF53649">
    <property type="entry name" value="Alkaline phosphatase-like"/>
    <property type="match status" value="1"/>
</dbReference>
<dbReference type="InterPro" id="IPR050738">
    <property type="entry name" value="Sulfatase"/>
</dbReference>
<comment type="similarity">
    <text evidence="2">Belongs to the sulfatase family.</text>
</comment>
<dbReference type="CDD" id="cd16155">
    <property type="entry name" value="sulfatase_like"/>
    <property type="match status" value="1"/>
</dbReference>
<evidence type="ECO:0000256" key="2">
    <source>
        <dbReference type="ARBA" id="ARBA00008779"/>
    </source>
</evidence>
<keyword evidence="3" id="KW-0479">Metal-binding</keyword>
<comment type="PTM">
    <text evidence="7">The conversion to 3-oxoalanine (also known as C-formylglycine, FGly), of a serine or cysteine residue in prokaryotes and of a cysteine residue in eukaryotes, is critical for catalytic activity.</text>
</comment>
<dbReference type="GO" id="GO:0004065">
    <property type="term" value="F:arylsulfatase activity"/>
    <property type="evidence" value="ECO:0007669"/>
    <property type="project" value="TreeGrafter"/>
</dbReference>
<dbReference type="Gene3D" id="3.40.720.10">
    <property type="entry name" value="Alkaline Phosphatase, subunit A"/>
    <property type="match status" value="1"/>
</dbReference>
<evidence type="ECO:0000256" key="4">
    <source>
        <dbReference type="ARBA" id="ARBA00022729"/>
    </source>
</evidence>
<evidence type="ECO:0000256" key="3">
    <source>
        <dbReference type="ARBA" id="ARBA00022723"/>
    </source>
</evidence>
<keyword evidence="9" id="KW-0808">Transferase</keyword>
<dbReference type="Pfam" id="PF00884">
    <property type="entry name" value="Sulfatase"/>
    <property type="match status" value="1"/>
</dbReference>
<dbReference type="AlphaFoldDB" id="A0A7J5Q091"/>
<dbReference type="EMBL" id="JAIWYE010000012">
    <property type="protein sequence ID" value="MCA4703099.1"/>
    <property type="molecule type" value="Genomic_DNA"/>
</dbReference>
<reference evidence="9 11" key="1">
    <citation type="journal article" date="2019" name="Nat. Med.">
        <title>A library of human gut bacterial isolates paired with longitudinal multiomics data enables mechanistic microbiome research.</title>
        <authorList>
            <person name="Poyet M."/>
            <person name="Groussin M."/>
            <person name="Gibbons S.M."/>
            <person name="Avila-Pacheco J."/>
            <person name="Jiang X."/>
            <person name="Kearney S.M."/>
            <person name="Perrotta A.R."/>
            <person name="Berdy B."/>
            <person name="Zhao S."/>
            <person name="Lieberman T.D."/>
            <person name="Swanson P.K."/>
            <person name="Smith M."/>
            <person name="Roesemann S."/>
            <person name="Alexander J.E."/>
            <person name="Rich S.A."/>
            <person name="Livny J."/>
            <person name="Vlamakis H."/>
            <person name="Clish C."/>
            <person name="Bullock K."/>
            <person name="Deik A."/>
            <person name="Scott J."/>
            <person name="Pierce K.A."/>
            <person name="Xavier R.J."/>
            <person name="Alm E.J."/>
        </authorList>
    </citation>
    <scope>NUCLEOTIDE SEQUENCE [LARGE SCALE GENOMIC DNA]</scope>
    <source>
        <strain evidence="9 11">BIOML-A58</strain>
    </source>
</reference>
<dbReference type="InterPro" id="IPR017850">
    <property type="entry name" value="Alkaline_phosphatase_core_sf"/>
</dbReference>
<name>A0A7J5Q091_9BACE</name>